<reference evidence="3 4" key="1">
    <citation type="submission" date="2023-08" db="EMBL/GenBank/DDBJ databases">
        <title>Annotated Genome Sequence of Vanrija albida AlHP1.</title>
        <authorList>
            <person name="Herzog R."/>
        </authorList>
    </citation>
    <scope>NUCLEOTIDE SEQUENCE [LARGE SCALE GENOMIC DNA]</scope>
    <source>
        <strain evidence="3 4">AlHP1</strain>
    </source>
</reference>
<evidence type="ECO:0008006" key="5">
    <source>
        <dbReference type="Google" id="ProtNLM"/>
    </source>
</evidence>
<accession>A0ABR3QG71</accession>
<dbReference type="PRINTS" id="PR00081">
    <property type="entry name" value="GDHRDH"/>
</dbReference>
<comment type="caution">
    <text evidence="3">The sequence shown here is derived from an EMBL/GenBank/DDBJ whole genome shotgun (WGS) entry which is preliminary data.</text>
</comment>
<protein>
    <recommendedName>
        <fullName evidence="5">NAD(P)-binding protein</fullName>
    </recommendedName>
</protein>
<organism evidence="3 4">
    <name type="scientific">Vanrija albida</name>
    <dbReference type="NCBI Taxonomy" id="181172"/>
    <lineage>
        <taxon>Eukaryota</taxon>
        <taxon>Fungi</taxon>
        <taxon>Dikarya</taxon>
        <taxon>Basidiomycota</taxon>
        <taxon>Agaricomycotina</taxon>
        <taxon>Tremellomycetes</taxon>
        <taxon>Trichosporonales</taxon>
        <taxon>Trichosporonaceae</taxon>
        <taxon>Vanrija</taxon>
    </lineage>
</organism>
<dbReference type="InterPro" id="IPR036291">
    <property type="entry name" value="NAD(P)-bd_dom_sf"/>
</dbReference>
<dbReference type="InterPro" id="IPR002347">
    <property type="entry name" value="SDR_fam"/>
</dbReference>
<keyword evidence="4" id="KW-1185">Reference proteome</keyword>
<sequence>MPALTTEECYAHASRFSGRVALITGAGSGFGRALALKFTELGAKVILGDVDAKGLAETVRLVEASAGKGKAVSGRCDVTSWDDQKALFALGAKTFGNIDIVLPNAGVTELHPFDPSQLNGQEDGPTQPNLTTLNIDLIGVLYTTRLALWYFAYADKREDPGLRAIALTGSMSSFYGSYGVNYSVAKAGVIGLMKGLIPTSNALGIRVNTVCPYFSKTAILDEGFVHPHPELGFAKIEDVVSAFVASISDTNPKSNLSAYLIPDQWGVYRMDARGEYVGAEMARRPKGQNPKHKVQGKL</sequence>
<evidence type="ECO:0000313" key="3">
    <source>
        <dbReference type="EMBL" id="KAL1413734.1"/>
    </source>
</evidence>
<dbReference type="PANTHER" id="PTHR44229:SF4">
    <property type="entry name" value="15-HYDROXYPROSTAGLANDIN DEHYDROGENASE [NAD(+)]"/>
    <property type="match status" value="1"/>
</dbReference>
<dbReference type="PANTHER" id="PTHR44229">
    <property type="entry name" value="15-HYDROXYPROSTAGLANDIN DEHYDROGENASE [NAD(+)]"/>
    <property type="match status" value="1"/>
</dbReference>
<comment type="similarity">
    <text evidence="1">Belongs to the short-chain dehydrogenases/reductases (SDR) family.</text>
</comment>
<evidence type="ECO:0000256" key="1">
    <source>
        <dbReference type="ARBA" id="ARBA00006484"/>
    </source>
</evidence>
<evidence type="ECO:0000256" key="2">
    <source>
        <dbReference type="ARBA" id="ARBA00023002"/>
    </source>
</evidence>
<dbReference type="Gene3D" id="3.40.50.720">
    <property type="entry name" value="NAD(P)-binding Rossmann-like Domain"/>
    <property type="match status" value="1"/>
</dbReference>
<dbReference type="RefSeq" id="XP_069213678.1">
    <property type="nucleotide sequence ID" value="XM_069350134.1"/>
</dbReference>
<proteinExistence type="inferred from homology"/>
<gene>
    <name evidence="3" type="ORF">Q8F55_001516</name>
</gene>
<dbReference type="SUPFAM" id="SSF51735">
    <property type="entry name" value="NAD(P)-binding Rossmann-fold domains"/>
    <property type="match status" value="1"/>
</dbReference>
<evidence type="ECO:0000313" key="4">
    <source>
        <dbReference type="Proteomes" id="UP001565368"/>
    </source>
</evidence>
<dbReference type="Pfam" id="PF00106">
    <property type="entry name" value="adh_short"/>
    <property type="match status" value="1"/>
</dbReference>
<dbReference type="Proteomes" id="UP001565368">
    <property type="component" value="Unassembled WGS sequence"/>
</dbReference>
<name>A0ABR3QG71_9TREE</name>
<keyword evidence="2" id="KW-0560">Oxidoreductase</keyword>
<dbReference type="EMBL" id="JBBXJM010000001">
    <property type="protein sequence ID" value="KAL1413734.1"/>
    <property type="molecule type" value="Genomic_DNA"/>
</dbReference>
<dbReference type="GeneID" id="95982559"/>